<feature type="transmembrane region" description="Helical" evidence="1">
    <location>
        <begin position="203"/>
        <end position="227"/>
    </location>
</feature>
<gene>
    <name evidence="2" type="ORF">ACFFHU_01345</name>
</gene>
<reference evidence="2 3" key="1">
    <citation type="submission" date="2024-09" db="EMBL/GenBank/DDBJ databases">
        <authorList>
            <person name="Sun Q."/>
            <person name="Mori K."/>
        </authorList>
    </citation>
    <scope>NUCLEOTIDE SEQUENCE [LARGE SCALE GENOMIC DNA]</scope>
    <source>
        <strain evidence="2 3">TBRC 2205</strain>
    </source>
</reference>
<name>A0ABV6NPX1_9ACTN</name>
<keyword evidence="1" id="KW-0812">Transmembrane</keyword>
<keyword evidence="3" id="KW-1185">Reference proteome</keyword>
<sequence length="232" mass="23634">MIPLLLMRLTGFVRTGRALAPLLAGLLILGVLNGGGRSQAGEAYAVSSVVLFPVLAWQAKLLLDIEPDVQRRLAVVSLGRRREAAAGLLAAVLVGLVTVLLALSVPWLLGGVRMPYRAADAPLGVQLAVGGWAHLITLPAAVALGALASRAATRSVTYGLAVLASGVVGAIVLSLPASPLAWLAPPLMSAARLAAGPAGGPDAARVVLLSVQAVIWATAALTGYAALRRHRP</sequence>
<evidence type="ECO:0000313" key="2">
    <source>
        <dbReference type="EMBL" id="MFC0562826.1"/>
    </source>
</evidence>
<feature type="transmembrane region" description="Helical" evidence="1">
    <location>
        <begin position="160"/>
        <end position="183"/>
    </location>
</feature>
<dbReference type="RefSeq" id="WP_377334784.1">
    <property type="nucleotide sequence ID" value="NZ_JBHLUE010000001.1"/>
</dbReference>
<dbReference type="EMBL" id="JBHLUE010000001">
    <property type="protein sequence ID" value="MFC0562826.1"/>
    <property type="molecule type" value="Genomic_DNA"/>
</dbReference>
<evidence type="ECO:0000256" key="1">
    <source>
        <dbReference type="SAM" id="Phobius"/>
    </source>
</evidence>
<feature type="transmembrane region" description="Helical" evidence="1">
    <location>
        <begin position="129"/>
        <end position="148"/>
    </location>
</feature>
<keyword evidence="1" id="KW-0472">Membrane</keyword>
<proteinExistence type="predicted"/>
<dbReference type="Proteomes" id="UP001589894">
    <property type="component" value="Unassembled WGS sequence"/>
</dbReference>
<keyword evidence="1" id="KW-1133">Transmembrane helix</keyword>
<evidence type="ECO:0000313" key="3">
    <source>
        <dbReference type="Proteomes" id="UP001589894"/>
    </source>
</evidence>
<accession>A0ABV6NPX1</accession>
<evidence type="ECO:0008006" key="4">
    <source>
        <dbReference type="Google" id="ProtNLM"/>
    </source>
</evidence>
<protein>
    <recommendedName>
        <fullName evidence="4">ABC-2 type transport system permease protein</fullName>
    </recommendedName>
</protein>
<organism evidence="2 3">
    <name type="scientific">Plantactinospora siamensis</name>
    <dbReference type="NCBI Taxonomy" id="555372"/>
    <lineage>
        <taxon>Bacteria</taxon>
        <taxon>Bacillati</taxon>
        <taxon>Actinomycetota</taxon>
        <taxon>Actinomycetes</taxon>
        <taxon>Micromonosporales</taxon>
        <taxon>Micromonosporaceae</taxon>
        <taxon>Plantactinospora</taxon>
    </lineage>
</organism>
<comment type="caution">
    <text evidence="2">The sequence shown here is derived from an EMBL/GenBank/DDBJ whole genome shotgun (WGS) entry which is preliminary data.</text>
</comment>
<feature type="transmembrane region" description="Helical" evidence="1">
    <location>
        <begin position="84"/>
        <end position="109"/>
    </location>
</feature>